<evidence type="ECO:0000256" key="1">
    <source>
        <dbReference type="SAM" id="MobiDB-lite"/>
    </source>
</evidence>
<evidence type="ECO:0000313" key="2">
    <source>
        <dbReference type="EMBL" id="KAL3281645.1"/>
    </source>
</evidence>
<name>A0ABD2NTZ1_9CUCU</name>
<dbReference type="AlphaFoldDB" id="A0ABD2NTZ1"/>
<reference evidence="2 3" key="1">
    <citation type="journal article" date="2021" name="BMC Biol.">
        <title>Horizontally acquired antibacterial genes associated with adaptive radiation of ladybird beetles.</title>
        <authorList>
            <person name="Li H.S."/>
            <person name="Tang X.F."/>
            <person name="Huang Y.H."/>
            <person name="Xu Z.Y."/>
            <person name="Chen M.L."/>
            <person name="Du X.Y."/>
            <person name="Qiu B.Y."/>
            <person name="Chen P.T."/>
            <person name="Zhang W."/>
            <person name="Slipinski A."/>
            <person name="Escalona H.E."/>
            <person name="Waterhouse R.M."/>
            <person name="Zwick A."/>
            <person name="Pang H."/>
        </authorList>
    </citation>
    <scope>NUCLEOTIDE SEQUENCE [LARGE SCALE GENOMIC DNA]</scope>
    <source>
        <strain evidence="2">SYSU2018</strain>
    </source>
</reference>
<dbReference type="Proteomes" id="UP001516400">
    <property type="component" value="Unassembled WGS sequence"/>
</dbReference>
<comment type="caution">
    <text evidence="2">The sequence shown here is derived from an EMBL/GenBank/DDBJ whole genome shotgun (WGS) entry which is preliminary data.</text>
</comment>
<sequence>MSGSETCYLLELFVTSFCRMGIDFLENTHGKSDAITEARRYTDNIDDLIKMMYDIYPHLTDRALKSRITRLNKKLKEQSETENSDDNESVYSNQSESQKGNSSQKPK</sequence>
<dbReference type="EMBL" id="JABFTP020000144">
    <property type="protein sequence ID" value="KAL3281645.1"/>
    <property type="molecule type" value="Genomic_DNA"/>
</dbReference>
<feature type="region of interest" description="Disordered" evidence="1">
    <location>
        <begin position="75"/>
        <end position="107"/>
    </location>
</feature>
<keyword evidence="3" id="KW-1185">Reference proteome</keyword>
<gene>
    <name evidence="2" type="ORF">HHI36_004851</name>
</gene>
<evidence type="ECO:0000313" key="3">
    <source>
        <dbReference type="Proteomes" id="UP001516400"/>
    </source>
</evidence>
<feature type="compositionally biased region" description="Polar residues" evidence="1">
    <location>
        <begin position="89"/>
        <end position="107"/>
    </location>
</feature>
<proteinExistence type="predicted"/>
<organism evidence="2 3">
    <name type="scientific">Cryptolaemus montrouzieri</name>
    <dbReference type="NCBI Taxonomy" id="559131"/>
    <lineage>
        <taxon>Eukaryota</taxon>
        <taxon>Metazoa</taxon>
        <taxon>Ecdysozoa</taxon>
        <taxon>Arthropoda</taxon>
        <taxon>Hexapoda</taxon>
        <taxon>Insecta</taxon>
        <taxon>Pterygota</taxon>
        <taxon>Neoptera</taxon>
        <taxon>Endopterygota</taxon>
        <taxon>Coleoptera</taxon>
        <taxon>Polyphaga</taxon>
        <taxon>Cucujiformia</taxon>
        <taxon>Coccinelloidea</taxon>
        <taxon>Coccinellidae</taxon>
        <taxon>Scymninae</taxon>
        <taxon>Scymnini</taxon>
        <taxon>Cryptolaemus</taxon>
    </lineage>
</organism>
<protein>
    <submittedName>
        <fullName evidence="2">Uncharacterized protein</fullName>
    </submittedName>
</protein>
<accession>A0ABD2NTZ1</accession>